<name>A0A857JCV3_9BURK</name>
<keyword evidence="9" id="KW-1185">Reference proteome</keyword>
<dbReference type="PANTHER" id="PTHR43884">
    <property type="entry name" value="ACYL-COA DEHYDROGENASE"/>
    <property type="match status" value="1"/>
</dbReference>
<keyword evidence="3" id="KW-0285">Flavoprotein</keyword>
<protein>
    <submittedName>
        <fullName evidence="8">Acyl-CoA dehydrogenase</fullName>
    </submittedName>
</protein>
<evidence type="ECO:0000256" key="4">
    <source>
        <dbReference type="ARBA" id="ARBA00022827"/>
    </source>
</evidence>
<proteinExistence type="inferred from homology"/>
<evidence type="ECO:0000256" key="5">
    <source>
        <dbReference type="ARBA" id="ARBA00023002"/>
    </source>
</evidence>
<dbReference type="Gene3D" id="1.10.540.10">
    <property type="entry name" value="Acyl-CoA dehydrogenase/oxidase, N-terminal domain"/>
    <property type="match status" value="1"/>
</dbReference>
<dbReference type="GO" id="GO:0003995">
    <property type="term" value="F:acyl-CoA dehydrogenase activity"/>
    <property type="evidence" value="ECO:0007669"/>
    <property type="project" value="TreeGrafter"/>
</dbReference>
<organism evidence="8 9">
    <name type="scientific">Xylophilus rhododendri</name>
    <dbReference type="NCBI Taxonomy" id="2697032"/>
    <lineage>
        <taxon>Bacteria</taxon>
        <taxon>Pseudomonadati</taxon>
        <taxon>Pseudomonadota</taxon>
        <taxon>Betaproteobacteria</taxon>
        <taxon>Burkholderiales</taxon>
        <taxon>Xylophilus</taxon>
    </lineage>
</organism>
<feature type="domain" description="Acyl-CoA dehydrogenase/oxidase N-terminal" evidence="7">
    <location>
        <begin position="1"/>
        <end position="76"/>
    </location>
</feature>
<dbReference type="InterPro" id="IPR037069">
    <property type="entry name" value="AcylCoA_DH/ox_N_sf"/>
</dbReference>
<dbReference type="AlphaFoldDB" id="A0A857JCV3"/>
<dbReference type="RefSeq" id="WP_160554841.1">
    <property type="nucleotide sequence ID" value="NZ_CP047650.1"/>
</dbReference>
<dbReference type="EMBL" id="CP047650">
    <property type="protein sequence ID" value="QHJ01032.1"/>
    <property type="molecule type" value="Genomic_DNA"/>
</dbReference>
<evidence type="ECO:0000259" key="7">
    <source>
        <dbReference type="Pfam" id="PF02771"/>
    </source>
</evidence>
<accession>A0A857JCV3</accession>
<evidence type="ECO:0000256" key="1">
    <source>
        <dbReference type="ARBA" id="ARBA00001974"/>
    </source>
</evidence>
<evidence type="ECO:0000256" key="3">
    <source>
        <dbReference type="ARBA" id="ARBA00022630"/>
    </source>
</evidence>
<evidence type="ECO:0000259" key="6">
    <source>
        <dbReference type="Pfam" id="PF00441"/>
    </source>
</evidence>
<evidence type="ECO:0000313" key="8">
    <source>
        <dbReference type="EMBL" id="QHJ01032.1"/>
    </source>
</evidence>
<feature type="domain" description="Acyl-CoA dehydrogenase/oxidase C-terminal" evidence="6">
    <location>
        <begin position="174"/>
        <end position="308"/>
    </location>
</feature>
<dbReference type="KEGG" id="xyk:GT347_25420"/>
<dbReference type="PANTHER" id="PTHR43884:SF20">
    <property type="entry name" value="ACYL-COA DEHYDROGENASE FADE28"/>
    <property type="match status" value="1"/>
</dbReference>
<dbReference type="Pfam" id="PF02771">
    <property type="entry name" value="Acyl-CoA_dh_N"/>
    <property type="match status" value="1"/>
</dbReference>
<dbReference type="InterPro" id="IPR036250">
    <property type="entry name" value="AcylCo_DH-like_C"/>
</dbReference>
<dbReference type="Gene3D" id="1.20.140.10">
    <property type="entry name" value="Butyryl-CoA Dehydrogenase, subunit A, domain 3"/>
    <property type="match status" value="1"/>
</dbReference>
<keyword evidence="4" id="KW-0274">FAD</keyword>
<evidence type="ECO:0000256" key="2">
    <source>
        <dbReference type="ARBA" id="ARBA00009347"/>
    </source>
</evidence>
<sequence>MFTEAFEDILRDRCTPAVVRAIEAGGDHQALWGAIAEAGFLELMAAEEAGGAGLPLAELYPIVRLLGRYALPLPVGQSLAARALLPSGEVPAGLITLAPAVQPGQGGWFCPQVPYGRVADWLLADDGASLLLLDCKSARRETAGVPLSQTASLHFPADTPVRRFPRLADAQRAMGAALHAALLAGAASRAFEITLQYGNDRSQFGRSIGKFQAIQHSLSVMAEQVAAAGMAAQAAFASGPTVPTLLAAAVAKARTSEAALPIANTAHAVHGAIGITEEYDLQLFTRRLHEWRIAHGSEDHWHAVVGRALVASDLPMAEFVRSIAA</sequence>
<dbReference type="SUPFAM" id="SSF56645">
    <property type="entry name" value="Acyl-CoA dehydrogenase NM domain-like"/>
    <property type="match status" value="1"/>
</dbReference>
<dbReference type="SUPFAM" id="SSF47203">
    <property type="entry name" value="Acyl-CoA dehydrogenase C-terminal domain-like"/>
    <property type="match status" value="1"/>
</dbReference>
<comment type="cofactor">
    <cofactor evidence="1">
        <name>FAD</name>
        <dbReference type="ChEBI" id="CHEBI:57692"/>
    </cofactor>
</comment>
<dbReference type="Pfam" id="PF00441">
    <property type="entry name" value="Acyl-CoA_dh_1"/>
    <property type="match status" value="1"/>
</dbReference>
<dbReference type="InterPro" id="IPR013786">
    <property type="entry name" value="AcylCoA_DH/ox_N"/>
</dbReference>
<gene>
    <name evidence="8" type="ORF">GT347_25420</name>
</gene>
<keyword evidence="5" id="KW-0560">Oxidoreductase</keyword>
<dbReference type="GO" id="GO:0050660">
    <property type="term" value="F:flavin adenine dinucleotide binding"/>
    <property type="evidence" value="ECO:0007669"/>
    <property type="project" value="InterPro"/>
</dbReference>
<dbReference type="InterPro" id="IPR009100">
    <property type="entry name" value="AcylCoA_DH/oxidase_NM_dom_sf"/>
</dbReference>
<comment type="similarity">
    <text evidence="2">Belongs to the acyl-CoA dehydrogenase family.</text>
</comment>
<dbReference type="Proteomes" id="UP000464787">
    <property type="component" value="Chromosome"/>
</dbReference>
<dbReference type="InterPro" id="IPR009075">
    <property type="entry name" value="AcylCo_DH/oxidase_C"/>
</dbReference>
<evidence type="ECO:0000313" key="9">
    <source>
        <dbReference type="Proteomes" id="UP000464787"/>
    </source>
</evidence>
<reference evidence="8 9" key="1">
    <citation type="submission" date="2020-01" db="EMBL/GenBank/DDBJ databases">
        <title>Genome sequencing of strain KACC 21265.</title>
        <authorList>
            <person name="Heo J."/>
            <person name="Kim S.-J."/>
            <person name="Kim J.-S."/>
            <person name="Hong S.-B."/>
            <person name="Kwon S.-W."/>
        </authorList>
    </citation>
    <scope>NUCLEOTIDE SEQUENCE [LARGE SCALE GENOMIC DNA]</scope>
    <source>
        <strain evidence="8 9">KACC 21265</strain>
    </source>
</reference>